<evidence type="ECO:0000259" key="1">
    <source>
        <dbReference type="PROSITE" id="PS50206"/>
    </source>
</evidence>
<dbReference type="Gene3D" id="3.40.250.10">
    <property type="entry name" value="Rhodanese-like domain"/>
    <property type="match status" value="1"/>
</dbReference>
<accession>A0ABS6NJ21</accession>
<protein>
    <submittedName>
        <fullName evidence="2">Rhodanese-like domain-containing protein</fullName>
    </submittedName>
</protein>
<dbReference type="EMBL" id="JAHSPR010000001">
    <property type="protein sequence ID" value="MBV4395634.1"/>
    <property type="molecule type" value="Genomic_DNA"/>
</dbReference>
<dbReference type="PROSITE" id="PS50206">
    <property type="entry name" value="RHODANESE_3"/>
    <property type="match status" value="1"/>
</dbReference>
<feature type="domain" description="Rhodanese" evidence="1">
    <location>
        <begin position="36"/>
        <end position="122"/>
    </location>
</feature>
<dbReference type="PANTHER" id="PTHR45431:SF3">
    <property type="entry name" value="RHODANESE-LIKE DOMAIN-CONTAINING PROTEIN 15, CHLOROPLASTIC"/>
    <property type="match status" value="1"/>
</dbReference>
<comment type="caution">
    <text evidence="2">The sequence shown here is derived from an EMBL/GenBank/DDBJ whole genome shotgun (WGS) entry which is preliminary data.</text>
</comment>
<dbReference type="InterPro" id="IPR052367">
    <property type="entry name" value="Thiosulfate_ST/Rhodanese-like"/>
</dbReference>
<dbReference type="CDD" id="cd00158">
    <property type="entry name" value="RHOD"/>
    <property type="match status" value="1"/>
</dbReference>
<keyword evidence="3" id="KW-1185">Reference proteome</keyword>
<dbReference type="PANTHER" id="PTHR45431">
    <property type="entry name" value="RHODANESE-LIKE DOMAIN-CONTAINING PROTEIN 15, CHLOROPLASTIC"/>
    <property type="match status" value="1"/>
</dbReference>
<reference evidence="2 3" key="1">
    <citation type="submission" date="2021-06" db="EMBL/GenBank/DDBJ databases">
        <authorList>
            <person name="Lu T."/>
            <person name="Wang Q."/>
            <person name="Han X."/>
        </authorList>
    </citation>
    <scope>NUCLEOTIDE SEQUENCE [LARGE SCALE GENOMIC DNA]</scope>
    <source>
        <strain evidence="2 3">LAM0050</strain>
    </source>
</reference>
<name>A0ABS6NJ21_9BURK</name>
<proteinExistence type="predicted"/>
<dbReference type="SMART" id="SM00450">
    <property type="entry name" value="RHOD"/>
    <property type="match status" value="1"/>
</dbReference>
<dbReference type="InterPro" id="IPR001763">
    <property type="entry name" value="Rhodanese-like_dom"/>
</dbReference>
<dbReference type="SUPFAM" id="SSF52821">
    <property type="entry name" value="Rhodanese/Cell cycle control phosphatase"/>
    <property type="match status" value="1"/>
</dbReference>
<evidence type="ECO:0000313" key="2">
    <source>
        <dbReference type="EMBL" id="MBV4395634.1"/>
    </source>
</evidence>
<dbReference type="Proteomes" id="UP000722165">
    <property type="component" value="Unassembled WGS sequence"/>
</dbReference>
<sequence length="123" mass="13507">MTGFKNLICGTVFLLSLGAGTYVYAQIEEVGLQQTSEQAAVWIDVRTPAEYASGHRADAINIEYQNLGSAIMSIAPNKDVPINLYCRSGRRSEIARQTLLDMGYTNVINQGAYESVKKTLTKN</sequence>
<dbReference type="RefSeq" id="WP_169295692.1">
    <property type="nucleotide sequence ID" value="NZ_JAHSPR010000001.1"/>
</dbReference>
<gene>
    <name evidence="2" type="ORF">KU392_00005</name>
</gene>
<organism evidence="2 3">
    <name type="scientific">Advenella alkanexedens</name>
    <dbReference type="NCBI Taxonomy" id="1481665"/>
    <lineage>
        <taxon>Bacteria</taxon>
        <taxon>Pseudomonadati</taxon>
        <taxon>Pseudomonadota</taxon>
        <taxon>Betaproteobacteria</taxon>
        <taxon>Burkholderiales</taxon>
        <taxon>Alcaligenaceae</taxon>
    </lineage>
</organism>
<dbReference type="Pfam" id="PF00581">
    <property type="entry name" value="Rhodanese"/>
    <property type="match status" value="1"/>
</dbReference>
<dbReference type="InterPro" id="IPR036873">
    <property type="entry name" value="Rhodanese-like_dom_sf"/>
</dbReference>
<evidence type="ECO:0000313" key="3">
    <source>
        <dbReference type="Proteomes" id="UP000722165"/>
    </source>
</evidence>